<feature type="region of interest" description="Disordered" evidence="1">
    <location>
        <begin position="1"/>
        <end position="37"/>
    </location>
</feature>
<gene>
    <name evidence="2" type="ORF">EVAR_43550_1</name>
</gene>
<evidence type="ECO:0000313" key="3">
    <source>
        <dbReference type="Proteomes" id="UP000299102"/>
    </source>
</evidence>
<comment type="caution">
    <text evidence="2">The sequence shown here is derived from an EMBL/GenBank/DDBJ whole genome shotgun (WGS) entry which is preliminary data.</text>
</comment>
<dbReference type="EMBL" id="BGZK01000511">
    <property type="protein sequence ID" value="GBP47859.1"/>
    <property type="molecule type" value="Genomic_DNA"/>
</dbReference>
<feature type="compositionally biased region" description="Polar residues" evidence="1">
    <location>
        <begin position="28"/>
        <end position="37"/>
    </location>
</feature>
<name>A0A4C1WBM1_EUMVA</name>
<evidence type="ECO:0000256" key="1">
    <source>
        <dbReference type="SAM" id="MobiDB-lite"/>
    </source>
</evidence>
<protein>
    <submittedName>
        <fullName evidence="2">Uncharacterized protein</fullName>
    </submittedName>
</protein>
<proteinExistence type="predicted"/>
<evidence type="ECO:0000313" key="2">
    <source>
        <dbReference type="EMBL" id="GBP47859.1"/>
    </source>
</evidence>
<reference evidence="2 3" key="1">
    <citation type="journal article" date="2019" name="Commun. Biol.">
        <title>The bagworm genome reveals a unique fibroin gene that provides high tensile strength.</title>
        <authorList>
            <person name="Kono N."/>
            <person name="Nakamura H."/>
            <person name="Ohtoshi R."/>
            <person name="Tomita M."/>
            <person name="Numata K."/>
            <person name="Arakawa K."/>
        </authorList>
    </citation>
    <scope>NUCLEOTIDE SEQUENCE [LARGE SCALE GENOMIC DNA]</scope>
</reference>
<dbReference type="AlphaFoldDB" id="A0A4C1WBM1"/>
<sequence length="125" mass="13895">MGRPSLSRATRPSPRPFRRTPPRTSPSLSLGTLNTALSRRQVNARNIRRQRNWFFESDRCKKRATGAIAAPSAASHEALSPPEAQLQSVQKSSHIDLASDLYNRHSSKCSVVLPSKNTTRTPFTI</sequence>
<keyword evidence="3" id="KW-1185">Reference proteome</keyword>
<organism evidence="2 3">
    <name type="scientific">Eumeta variegata</name>
    <name type="common">Bagworm moth</name>
    <name type="synonym">Eumeta japonica</name>
    <dbReference type="NCBI Taxonomy" id="151549"/>
    <lineage>
        <taxon>Eukaryota</taxon>
        <taxon>Metazoa</taxon>
        <taxon>Ecdysozoa</taxon>
        <taxon>Arthropoda</taxon>
        <taxon>Hexapoda</taxon>
        <taxon>Insecta</taxon>
        <taxon>Pterygota</taxon>
        <taxon>Neoptera</taxon>
        <taxon>Endopterygota</taxon>
        <taxon>Lepidoptera</taxon>
        <taxon>Glossata</taxon>
        <taxon>Ditrysia</taxon>
        <taxon>Tineoidea</taxon>
        <taxon>Psychidae</taxon>
        <taxon>Oiketicinae</taxon>
        <taxon>Eumeta</taxon>
    </lineage>
</organism>
<accession>A0A4C1WBM1</accession>
<feature type="region of interest" description="Disordered" evidence="1">
    <location>
        <begin position="66"/>
        <end position="91"/>
    </location>
</feature>
<dbReference type="Proteomes" id="UP000299102">
    <property type="component" value="Unassembled WGS sequence"/>
</dbReference>
<feature type="compositionally biased region" description="Low complexity" evidence="1">
    <location>
        <begin position="66"/>
        <end position="84"/>
    </location>
</feature>